<comment type="caution">
    <text evidence="5">The sequence shown here is derived from an EMBL/GenBank/DDBJ whole genome shotgun (WGS) entry which is preliminary data.</text>
</comment>
<evidence type="ECO:0000256" key="3">
    <source>
        <dbReference type="ARBA" id="ARBA00022982"/>
    </source>
</evidence>
<proteinExistence type="inferred from homology"/>
<dbReference type="GO" id="GO:0009055">
    <property type="term" value="F:electron transfer activity"/>
    <property type="evidence" value="ECO:0007669"/>
    <property type="project" value="InterPro"/>
</dbReference>
<evidence type="ECO:0000259" key="4">
    <source>
        <dbReference type="SMART" id="SM00893"/>
    </source>
</evidence>
<dbReference type="SMART" id="SM00893">
    <property type="entry name" value="ETF"/>
    <property type="match status" value="1"/>
</dbReference>
<dbReference type="InterPro" id="IPR014729">
    <property type="entry name" value="Rossmann-like_a/b/a_fold"/>
</dbReference>
<name>A0A2A6FMW3_9HYPH</name>
<accession>A0A2A6FMW3</accession>
<dbReference type="InterPro" id="IPR014730">
    <property type="entry name" value="ETF_a/b_N"/>
</dbReference>
<dbReference type="InterPro" id="IPR012255">
    <property type="entry name" value="ETF_b"/>
</dbReference>
<dbReference type="PANTHER" id="PTHR21294">
    <property type="entry name" value="ELECTRON TRANSFER FLAVOPROTEIN BETA-SUBUNIT"/>
    <property type="match status" value="1"/>
</dbReference>
<keyword evidence="3" id="KW-0249">Electron transport</keyword>
<dbReference type="Gene3D" id="3.40.50.620">
    <property type="entry name" value="HUPs"/>
    <property type="match status" value="1"/>
</dbReference>
<dbReference type="EMBL" id="NWQG01000003">
    <property type="protein sequence ID" value="PDQ23006.1"/>
    <property type="molecule type" value="Genomic_DNA"/>
</dbReference>
<organism evidence="5 6">
    <name type="scientific">Mesorhizobium sanjuanii</name>
    <dbReference type="NCBI Taxonomy" id="2037900"/>
    <lineage>
        <taxon>Bacteria</taxon>
        <taxon>Pseudomonadati</taxon>
        <taxon>Pseudomonadota</taxon>
        <taxon>Alphaproteobacteria</taxon>
        <taxon>Hyphomicrobiales</taxon>
        <taxon>Phyllobacteriaceae</taxon>
        <taxon>Mesorhizobium</taxon>
    </lineage>
</organism>
<sequence>MNILVVLRMIPDSAGELQLAEDGRGIDREWLDFQLNDFDDHALEEAILLKEASGATVTAVALGEGANRVLQMAAARGADEVIALQTKDDAMISSRTIAATIAATARAKSADLVLCGVQSTEDVFGQLAPYVGALLDWPHVSGTNRVLPDGAGLRVTQERGAGVAVTYEMALPAVLGVQTASKAPRYVSGSKLREASKTPIGRATLESSGFERSAEIRELRLPAQGGSGEDLGNDAENVADRLVTILAVNGLTANGLARK</sequence>
<dbReference type="PANTHER" id="PTHR21294:SF8">
    <property type="entry name" value="ELECTRON TRANSFER FLAVOPROTEIN SUBUNIT BETA"/>
    <property type="match status" value="1"/>
</dbReference>
<dbReference type="AlphaFoldDB" id="A0A2A6FMW3"/>
<evidence type="ECO:0000256" key="1">
    <source>
        <dbReference type="ARBA" id="ARBA00007557"/>
    </source>
</evidence>
<protein>
    <submittedName>
        <fullName evidence="5">Electron transfer flavoprotein subunit alpha</fullName>
    </submittedName>
</protein>
<evidence type="ECO:0000313" key="5">
    <source>
        <dbReference type="EMBL" id="PDQ23006.1"/>
    </source>
</evidence>
<dbReference type="PIRSF" id="PIRSF000090">
    <property type="entry name" value="Beta-ETF"/>
    <property type="match status" value="1"/>
</dbReference>
<keyword evidence="6" id="KW-1185">Reference proteome</keyword>
<keyword evidence="2" id="KW-0813">Transport</keyword>
<dbReference type="Pfam" id="PF01012">
    <property type="entry name" value="ETF"/>
    <property type="match status" value="1"/>
</dbReference>
<dbReference type="RefSeq" id="WP_097571515.1">
    <property type="nucleotide sequence ID" value="NZ_NWQG01000003.1"/>
</dbReference>
<comment type="similarity">
    <text evidence="1">Belongs to the ETF beta-subunit/FixA family.</text>
</comment>
<evidence type="ECO:0000256" key="2">
    <source>
        <dbReference type="ARBA" id="ARBA00022448"/>
    </source>
</evidence>
<reference evidence="5 6" key="1">
    <citation type="submission" date="2017-09" db="EMBL/GenBank/DDBJ databases">
        <title>Mesorhizobum sanjuanii sp. nov. isolated from nodules of Lotus tenuis in saline-alkaline lowlands of Flooding Pampa.</title>
        <authorList>
            <person name="Sannazzaro A.I."/>
            <person name="Torres Tejerizo G.A."/>
            <person name="Fontana F."/>
            <person name="Cumpa Velazquez L.M."/>
            <person name="Hansen L."/>
            <person name="Pistorio M."/>
            <person name="Estrella M.J."/>
        </authorList>
    </citation>
    <scope>NUCLEOTIDE SEQUENCE [LARGE SCALE GENOMIC DNA]</scope>
    <source>
        <strain evidence="5 6">BSA136</strain>
    </source>
</reference>
<dbReference type="Proteomes" id="UP000219182">
    <property type="component" value="Unassembled WGS sequence"/>
</dbReference>
<gene>
    <name evidence="5" type="ORF">CN311_00685</name>
</gene>
<dbReference type="SUPFAM" id="SSF52402">
    <property type="entry name" value="Adenine nucleotide alpha hydrolases-like"/>
    <property type="match status" value="1"/>
</dbReference>
<evidence type="ECO:0000313" key="6">
    <source>
        <dbReference type="Proteomes" id="UP000219182"/>
    </source>
</evidence>
<feature type="domain" description="Electron transfer flavoprotein alpha/beta-subunit N-terminal" evidence="4">
    <location>
        <begin position="23"/>
        <end position="212"/>
    </location>
</feature>